<dbReference type="PANTHER" id="PTHR35889:SF3">
    <property type="entry name" value="F-BOX DOMAIN-CONTAINING PROTEIN"/>
    <property type="match status" value="1"/>
</dbReference>
<feature type="domain" description="DUF1553" evidence="2">
    <location>
        <begin position="288"/>
        <end position="414"/>
    </location>
</feature>
<accession>A0A517W1K2</accession>
<evidence type="ECO:0000313" key="4">
    <source>
        <dbReference type="Proteomes" id="UP000318704"/>
    </source>
</evidence>
<evidence type="ECO:0000313" key="3">
    <source>
        <dbReference type="EMBL" id="QDT99129.1"/>
    </source>
</evidence>
<reference evidence="3 4" key="1">
    <citation type="submission" date="2019-03" db="EMBL/GenBank/DDBJ databases">
        <title>Deep-cultivation of Planctomycetes and their phenomic and genomic characterization uncovers novel biology.</title>
        <authorList>
            <person name="Wiegand S."/>
            <person name="Jogler M."/>
            <person name="Boedeker C."/>
            <person name="Pinto D."/>
            <person name="Vollmers J."/>
            <person name="Rivas-Marin E."/>
            <person name="Kohn T."/>
            <person name="Peeters S.H."/>
            <person name="Heuer A."/>
            <person name="Rast P."/>
            <person name="Oberbeckmann S."/>
            <person name="Bunk B."/>
            <person name="Jeske O."/>
            <person name="Meyerdierks A."/>
            <person name="Storesund J.E."/>
            <person name="Kallscheuer N."/>
            <person name="Luecker S."/>
            <person name="Lage O.M."/>
            <person name="Pohl T."/>
            <person name="Merkel B.J."/>
            <person name="Hornburger P."/>
            <person name="Mueller R.-W."/>
            <person name="Bruemmer F."/>
            <person name="Labrenz M."/>
            <person name="Spormann A.M."/>
            <person name="Op den Camp H."/>
            <person name="Overmann J."/>
            <person name="Amann R."/>
            <person name="Jetten M.S.M."/>
            <person name="Mascher T."/>
            <person name="Medema M.H."/>
            <person name="Devos D.P."/>
            <person name="Kaster A.-K."/>
            <person name="Ovreas L."/>
            <person name="Rohde M."/>
            <person name="Galperin M.Y."/>
            <person name="Jogler C."/>
        </authorList>
    </citation>
    <scope>NUCLEOTIDE SEQUENCE [LARGE SCALE GENOMIC DNA]</scope>
    <source>
        <strain evidence="3 4">V144</strain>
    </source>
</reference>
<dbReference type="InterPro" id="IPR011444">
    <property type="entry name" value="DUF1549"/>
</dbReference>
<protein>
    <recommendedName>
        <fullName evidence="5">DUF1549 domain-containing protein</fullName>
    </recommendedName>
</protein>
<dbReference type="InterPro" id="IPR022655">
    <property type="entry name" value="DUF1553"/>
</dbReference>
<sequence>MKQNILKWKAVCLPLCVVALVITLVTWASSSPIKNSPKAPVTIEGNPFQNTVKQVDQFFEEQWSESNITVSETTDDLNQIRRLSLALHGTVPSLEEIREFEQMEGNDRLERWTQKLLADRRFADYFSERLARAFVGVDQGQFIIFRRDRFKAWLSEQIEANTPYDELAKTLISGEGLWTGDPETNYITAASADGNLDRNKLTGNTVRAFLGQRIDCAQCHDHPFDHWKQSDFEGLTAFYGQVEVQLFGVRQNEDLKYEVEDRETLEKRVVSPQVPFLNECLPQEGTLREKLAAWVTHPQNRRFERASANRIWGLLFGVPYINPVDDLPAPTDLSEFPPDVLDILGKDFRENGYDIKRMIQIIVASKPFRLSSQSESRVSEEEVERLNDSWALFPLVRLRPEQIIGSMLQASSLKTIDQNSNLFMRGRRFFSEINFINEYGDLGSDELNDFPGTIPQALLRMNGEFAQDNGTASPLNSVGRIAGLDFSDEKRIETCFLVCLTRTPTPSEKDYFLKQYQATQNQNDRIKVTEDLFWSLYNSPEFSWNH</sequence>
<dbReference type="EMBL" id="CP037920">
    <property type="protein sequence ID" value="QDT99129.1"/>
    <property type="molecule type" value="Genomic_DNA"/>
</dbReference>
<proteinExistence type="predicted"/>
<dbReference type="Proteomes" id="UP000318704">
    <property type="component" value="Chromosome"/>
</dbReference>
<dbReference type="KEGG" id="gaw:V144x_46390"/>
<dbReference type="Pfam" id="PF07587">
    <property type="entry name" value="PSD1"/>
    <property type="match status" value="1"/>
</dbReference>
<dbReference type="AlphaFoldDB" id="A0A517W1K2"/>
<feature type="domain" description="DUF1549" evidence="1">
    <location>
        <begin position="54"/>
        <end position="242"/>
    </location>
</feature>
<dbReference type="RefSeq" id="WP_144988358.1">
    <property type="nucleotide sequence ID" value="NZ_CP037920.1"/>
</dbReference>
<evidence type="ECO:0000259" key="2">
    <source>
        <dbReference type="Pfam" id="PF07587"/>
    </source>
</evidence>
<gene>
    <name evidence="3" type="ORF">V144x_46390</name>
</gene>
<evidence type="ECO:0000259" key="1">
    <source>
        <dbReference type="Pfam" id="PF07583"/>
    </source>
</evidence>
<dbReference type="PANTHER" id="PTHR35889">
    <property type="entry name" value="CYCLOINULO-OLIGOSACCHARIDE FRUCTANOTRANSFERASE-RELATED"/>
    <property type="match status" value="1"/>
</dbReference>
<evidence type="ECO:0008006" key="5">
    <source>
        <dbReference type="Google" id="ProtNLM"/>
    </source>
</evidence>
<organism evidence="3 4">
    <name type="scientific">Gimesia aquarii</name>
    <dbReference type="NCBI Taxonomy" id="2527964"/>
    <lineage>
        <taxon>Bacteria</taxon>
        <taxon>Pseudomonadati</taxon>
        <taxon>Planctomycetota</taxon>
        <taxon>Planctomycetia</taxon>
        <taxon>Planctomycetales</taxon>
        <taxon>Planctomycetaceae</taxon>
        <taxon>Gimesia</taxon>
    </lineage>
</organism>
<dbReference type="Pfam" id="PF07583">
    <property type="entry name" value="PSCyt2"/>
    <property type="match status" value="1"/>
</dbReference>
<name>A0A517W1K2_9PLAN</name>